<dbReference type="InterPro" id="IPR007197">
    <property type="entry name" value="rSAM"/>
</dbReference>
<evidence type="ECO:0000256" key="3">
    <source>
        <dbReference type="ARBA" id="ARBA00022723"/>
    </source>
</evidence>
<evidence type="ECO:0000256" key="2">
    <source>
        <dbReference type="ARBA" id="ARBA00022691"/>
    </source>
</evidence>
<comment type="cofactor">
    <cofactor evidence="1">
        <name>[4Fe-4S] cluster</name>
        <dbReference type="ChEBI" id="CHEBI:49883"/>
    </cofactor>
</comment>
<dbReference type="InterPro" id="IPR051198">
    <property type="entry name" value="BchE-like"/>
</dbReference>
<keyword evidence="5" id="KW-0411">Iron-sulfur</keyword>
<evidence type="ECO:0000256" key="1">
    <source>
        <dbReference type="ARBA" id="ARBA00001966"/>
    </source>
</evidence>
<dbReference type="EMBL" id="CAADGH010000102">
    <property type="protein sequence ID" value="VFK77136.1"/>
    <property type="molecule type" value="Genomic_DNA"/>
</dbReference>
<evidence type="ECO:0000256" key="5">
    <source>
        <dbReference type="ARBA" id="ARBA00023014"/>
    </source>
</evidence>
<gene>
    <name evidence="7" type="ORF">BECKMB1821H_GA0114242_110210</name>
    <name evidence="6" type="ORF">BECKMB1821I_GA0114274_11118</name>
</gene>
<keyword evidence="2" id="KW-0949">S-adenosyl-L-methionine</keyword>
<dbReference type="SFLD" id="SFLDG01082">
    <property type="entry name" value="B12-binding_domain_containing"/>
    <property type="match status" value="1"/>
</dbReference>
<proteinExistence type="predicted"/>
<name>A0A450Y1C2_9GAMM</name>
<dbReference type="PANTHER" id="PTHR43409">
    <property type="entry name" value="ANAEROBIC MAGNESIUM-PROTOPORPHYRIN IX MONOMETHYL ESTER CYCLASE-RELATED"/>
    <property type="match status" value="1"/>
</dbReference>
<dbReference type="AlphaFoldDB" id="A0A450Y1C2"/>
<protein>
    <recommendedName>
        <fullName evidence="8">Radical SAM protein</fullName>
    </recommendedName>
</protein>
<dbReference type="GO" id="GO:0051536">
    <property type="term" value="F:iron-sulfur cluster binding"/>
    <property type="evidence" value="ECO:0007669"/>
    <property type="project" value="UniProtKB-KW"/>
</dbReference>
<dbReference type="EMBL" id="CAADFQ010000111">
    <property type="protein sequence ID" value="VFK35325.1"/>
    <property type="molecule type" value="Genomic_DNA"/>
</dbReference>
<evidence type="ECO:0000256" key="4">
    <source>
        <dbReference type="ARBA" id="ARBA00023004"/>
    </source>
</evidence>
<keyword evidence="4" id="KW-0408">Iron</keyword>
<accession>A0A450Y1C2</accession>
<dbReference type="SFLD" id="SFLDS00029">
    <property type="entry name" value="Radical_SAM"/>
    <property type="match status" value="1"/>
</dbReference>
<reference evidence="6" key="1">
    <citation type="submission" date="2019-02" db="EMBL/GenBank/DDBJ databases">
        <authorList>
            <person name="Gruber-Vodicka R. H."/>
            <person name="Seah K. B. B."/>
        </authorList>
    </citation>
    <scope>NUCLEOTIDE SEQUENCE</scope>
    <source>
        <strain evidence="7">BECK_BZ198</strain>
        <strain evidence="6">BECK_BZ199</strain>
    </source>
</reference>
<evidence type="ECO:0008006" key="8">
    <source>
        <dbReference type="Google" id="ProtNLM"/>
    </source>
</evidence>
<dbReference type="GO" id="GO:0046872">
    <property type="term" value="F:metal ion binding"/>
    <property type="evidence" value="ECO:0007669"/>
    <property type="project" value="UniProtKB-KW"/>
</dbReference>
<sequence length="507" mass="56576">MSQKPTIGLVELPELGLIDQEGNNWLSLDRGNALISKQVLLSNLRAAGFDTQLVNLNRGDYQEEFGTAIWGDTKFSKVYLGGKISDIDPLAYDAWGVTNNFAQFRQIACLTIKQLASRGRPVVVGGSDVIAEPQSYLAAGATALVLDKSGAANAPIMDYVLGRSPREELSGVILANRDGTQPPLRVRKVQDPQDWPLPELSVAKQCLGTRYKGVPIPSELLPTGSIFADLGCDRKCDFCQTPKYRVGYRPMSSERTLQWYAIQKQAGAKLVNSASDQFLGRILKKGGREDILDIMQGIRELGMAWFWSNGLELKKATLGRGINRKEGMDLTPDEELINALWGWDGKTGCYLAYVPAERPIFGQENYTKLLPWREHCEILKSIARAGVPYIRYGVIIGFADDSEKTLLHLEEAISLLYEDLIAINPNLNFQVSPFTISPIPGTPQSDHLRASKLLRFDDPTIFGNLWTPAVDTHYLDYKQIANWQMRLTKIGESRYMEDGSFRHVDIF</sequence>
<keyword evidence="3" id="KW-0479">Metal-binding</keyword>
<evidence type="ECO:0000313" key="6">
    <source>
        <dbReference type="EMBL" id="VFK35325.1"/>
    </source>
</evidence>
<organism evidence="6">
    <name type="scientific">Candidatus Kentrum sp. MB</name>
    <dbReference type="NCBI Taxonomy" id="2138164"/>
    <lineage>
        <taxon>Bacteria</taxon>
        <taxon>Pseudomonadati</taxon>
        <taxon>Pseudomonadota</taxon>
        <taxon>Gammaproteobacteria</taxon>
        <taxon>Candidatus Kentrum</taxon>
    </lineage>
</organism>
<evidence type="ECO:0000313" key="7">
    <source>
        <dbReference type="EMBL" id="VFK77136.1"/>
    </source>
</evidence>
<dbReference type="GO" id="GO:0003824">
    <property type="term" value="F:catalytic activity"/>
    <property type="evidence" value="ECO:0007669"/>
    <property type="project" value="InterPro"/>
</dbReference>